<feature type="compositionally biased region" description="Low complexity" evidence="2">
    <location>
        <begin position="220"/>
        <end position="241"/>
    </location>
</feature>
<dbReference type="Gene3D" id="2.60.40.290">
    <property type="match status" value="1"/>
</dbReference>
<dbReference type="KEGG" id="pfla:Pflav_061280"/>
<keyword evidence="3" id="KW-0812">Transmembrane</keyword>
<dbReference type="InterPro" id="IPR012291">
    <property type="entry name" value="CBM2_carb-bd_dom_sf"/>
</dbReference>
<dbReference type="EMBL" id="AP022870">
    <property type="protein sequence ID" value="BCB79718.1"/>
    <property type="molecule type" value="Genomic_DNA"/>
</dbReference>
<dbReference type="Proteomes" id="UP000502508">
    <property type="component" value="Chromosome"/>
</dbReference>
<feature type="transmembrane region" description="Helical" evidence="3">
    <location>
        <begin position="163"/>
        <end position="183"/>
    </location>
</feature>
<evidence type="ECO:0000259" key="4">
    <source>
        <dbReference type="PROSITE" id="PS51173"/>
    </source>
</evidence>
<dbReference type="CDD" id="cd07814">
    <property type="entry name" value="SRPBCC_CalC_Aha1-like"/>
    <property type="match status" value="1"/>
</dbReference>
<feature type="region of interest" description="Disordered" evidence="2">
    <location>
        <begin position="220"/>
        <end position="263"/>
    </location>
</feature>
<dbReference type="AlphaFoldDB" id="A0A6F8Y164"/>
<dbReference type="GO" id="GO:0030247">
    <property type="term" value="F:polysaccharide binding"/>
    <property type="evidence" value="ECO:0007669"/>
    <property type="project" value="UniProtKB-UniRule"/>
</dbReference>
<dbReference type="InterPro" id="IPR001919">
    <property type="entry name" value="CBD2"/>
</dbReference>
<evidence type="ECO:0000256" key="2">
    <source>
        <dbReference type="SAM" id="MobiDB-lite"/>
    </source>
</evidence>
<dbReference type="SUPFAM" id="SSF55961">
    <property type="entry name" value="Bet v1-like"/>
    <property type="match status" value="1"/>
</dbReference>
<dbReference type="PROSITE" id="PS51173">
    <property type="entry name" value="CBM2"/>
    <property type="match status" value="1"/>
</dbReference>
<evidence type="ECO:0000313" key="6">
    <source>
        <dbReference type="Proteomes" id="UP000502508"/>
    </source>
</evidence>
<dbReference type="SMART" id="SM00637">
    <property type="entry name" value="CBD_II"/>
    <property type="match status" value="1"/>
</dbReference>
<proteinExistence type="inferred from homology"/>
<gene>
    <name evidence="5" type="ORF">Pflav_061280</name>
</gene>
<evidence type="ECO:0000256" key="3">
    <source>
        <dbReference type="SAM" id="Phobius"/>
    </source>
</evidence>
<accession>A0A6F8Y164</accession>
<dbReference type="Gene3D" id="3.30.530.20">
    <property type="match status" value="1"/>
</dbReference>
<keyword evidence="3" id="KW-1133">Transmembrane helix</keyword>
<dbReference type="Pfam" id="PF08327">
    <property type="entry name" value="AHSA1"/>
    <property type="match status" value="1"/>
</dbReference>
<dbReference type="InterPro" id="IPR023393">
    <property type="entry name" value="START-like_dom_sf"/>
</dbReference>
<feature type="compositionally biased region" description="Low complexity" evidence="2">
    <location>
        <begin position="254"/>
        <end position="263"/>
    </location>
</feature>
<keyword evidence="6" id="KW-1185">Reference proteome</keyword>
<sequence length="365" mass="38542">MTEIRIDFDFGHPPAIVWRALTERRQLTRWFIPGDLEPIQGSQFQLLPESLPGFDGPISGQVLEVSAERRLVMRWKGEQLHARVTWELKPRPEGCLLMVSQSGFLGVRGSVRRQALVSTYDRLFGERLPAVLDGLVGKGDAVVPRPPRLAEPVAPKPDRRKQLLAIGAAALLIGMVAALFANLPSETSTPAEARASETSGAPAAFTSTTVASSYTTAIDATQRPPSASPSATPSAPTRSPTTRPPSPSPRAERTTAAAPSPAALSASYSTVSSDQLLSYRGQVVVRNTGGAKSDGWTLTITVPLPAIVNRVEGPQPRPSGTAWTFSGSSVPGGGSARVVFEVALNVLGPAQPLSCQVDGEDCAGL</sequence>
<comment type="similarity">
    <text evidence="1">Belongs to the AHA1 family.</text>
</comment>
<evidence type="ECO:0000256" key="1">
    <source>
        <dbReference type="ARBA" id="ARBA00006817"/>
    </source>
</evidence>
<protein>
    <recommendedName>
        <fullName evidence="4">CBM2 domain-containing protein</fullName>
    </recommendedName>
</protein>
<dbReference type="GO" id="GO:0005975">
    <property type="term" value="P:carbohydrate metabolic process"/>
    <property type="evidence" value="ECO:0007669"/>
    <property type="project" value="InterPro"/>
</dbReference>
<dbReference type="GO" id="GO:0004553">
    <property type="term" value="F:hydrolase activity, hydrolyzing O-glycosyl compounds"/>
    <property type="evidence" value="ECO:0007669"/>
    <property type="project" value="InterPro"/>
</dbReference>
<evidence type="ECO:0000313" key="5">
    <source>
        <dbReference type="EMBL" id="BCB79718.1"/>
    </source>
</evidence>
<reference evidence="5 6" key="2">
    <citation type="submission" date="2020-03" db="EMBL/GenBank/DDBJ databases">
        <authorList>
            <person name="Ichikawa N."/>
            <person name="Kimura A."/>
            <person name="Kitahashi Y."/>
            <person name="Uohara A."/>
        </authorList>
    </citation>
    <scope>NUCLEOTIDE SEQUENCE [LARGE SCALE GENOMIC DNA]</scope>
    <source>
        <strain evidence="5 6">NBRC 107702</strain>
    </source>
</reference>
<dbReference type="InterPro" id="IPR013538">
    <property type="entry name" value="ASHA1/2-like_C"/>
</dbReference>
<feature type="domain" description="CBM2" evidence="4">
    <location>
        <begin position="257"/>
        <end position="365"/>
    </location>
</feature>
<keyword evidence="3" id="KW-0472">Membrane</keyword>
<name>A0A6F8Y164_9ACTN</name>
<dbReference type="RefSeq" id="WP_173039751.1">
    <property type="nucleotide sequence ID" value="NZ_AP022870.1"/>
</dbReference>
<organism evidence="5 6">
    <name type="scientific">Phytohabitans flavus</name>
    <dbReference type="NCBI Taxonomy" id="1076124"/>
    <lineage>
        <taxon>Bacteria</taxon>
        <taxon>Bacillati</taxon>
        <taxon>Actinomycetota</taxon>
        <taxon>Actinomycetes</taxon>
        <taxon>Micromonosporales</taxon>
        <taxon>Micromonosporaceae</taxon>
    </lineage>
</organism>
<reference evidence="5 6" key="1">
    <citation type="submission" date="2020-03" db="EMBL/GenBank/DDBJ databases">
        <title>Whole genome shotgun sequence of Phytohabitans flavus NBRC 107702.</title>
        <authorList>
            <person name="Komaki H."/>
            <person name="Tamura T."/>
        </authorList>
    </citation>
    <scope>NUCLEOTIDE SEQUENCE [LARGE SCALE GENOMIC DNA]</scope>
    <source>
        <strain evidence="5 6">NBRC 107702</strain>
    </source>
</reference>